<dbReference type="GO" id="GO:0071111">
    <property type="term" value="F:cyclic-guanylate-specific phosphodiesterase activity"/>
    <property type="evidence" value="ECO:0007669"/>
    <property type="project" value="InterPro"/>
</dbReference>
<dbReference type="Proteomes" id="UP000195447">
    <property type="component" value="Unassembled WGS sequence"/>
</dbReference>
<dbReference type="Pfam" id="PF00990">
    <property type="entry name" value="GGDEF"/>
    <property type="match status" value="2"/>
</dbReference>
<dbReference type="CDD" id="cd01949">
    <property type="entry name" value="GGDEF"/>
    <property type="match status" value="2"/>
</dbReference>
<dbReference type="InterPro" id="IPR035919">
    <property type="entry name" value="EAL_sf"/>
</dbReference>
<feature type="transmembrane region" description="Helical" evidence="1">
    <location>
        <begin position="300"/>
        <end position="321"/>
    </location>
</feature>
<evidence type="ECO:0000256" key="1">
    <source>
        <dbReference type="SAM" id="Phobius"/>
    </source>
</evidence>
<sequence length="1473" mass="170474">MIMDDYQIKNDKRRLMITSVVIILVLLAVGFGVFELFTYAYEQTMKDRMQDEVYRYENQISAQIDQDFQMMNTIASFFGSAETIQNEQYFNILQRVDDENDFLTLGVFNLEGNGLISDREAKKVYDYKVSEMKDEARSVIEKALQGEESMSNEFIGALTEKDVVMFAVPIYSDGNIVGCTVASTEISVFSEVVEDNNVLYGSGSMSLIDGKGNFLIRGQDSGVEDQKKSILSESEDSNLNEYEINNIIESMAKRERIEFNIVSNNERYNVLLSPLEYNNWYLLCTNSFSQSSKGLLRLELTLLVFFIVIVLVFSLLLSYWYKSIKKGNEKLYQVVYFDQLTNVYTMTRFSYLVKEALQSASSYAICVFDIRQFKFINEIYGKELADKLLCSMAMTLKDSFNKDGIVCRESGDTFYVFVKDPDSDKLYHKLQDVLKNIVSGDIFSQLGYPPKLYCGVSFGNKDQKLQTTITNSMFALARAKEKHIDVWYFDTDLHELEKIENYVETRAEDALEKNEFKLFLQPKVYLKDGYLSGAEALVRWVNDEQNKLYPSIFIPMFERNGFCIKLDLYMFELVCQQLRAWMDAGYDPVPISVNQSKITFFKSGYVSKLEDILNKYDIDASLITLEILEGLALENADELNQRIDELKKVGFRISMDDFGTGYSSLNTLGKLNVDEIKIDRSLLLEATSTETNKYRIILEEIVRLTKKLSISTVVEGVETAEDDSFVKRLSCDQGQGYFYNRPVSAEEFTQSILLKAIEKKSLYNENIENVAIKNVSISSMDEILQNAKIGIWVIEISNKENIRPRMFANENMINLLGLEYSLNPEDLYQYWFDRINKPYLSYIENAIVKLMNGKKSEVEYLWNHPKLGWIYVRCGGYLHSNDGTCSRIEGYHQVSADLTTIFDSKKFTLYDQLRLNNYSSYYMEIYDEFCEIDPASKKMQWIFQIKDKYLPSEEQMYFENFVNSRFHPFDVDNILAAFEEIAAGKRKDKVIEARAYNLDTSFFWVRLIFVSGSFNMKPKVLMGVIDVQDEKQAEHSQKDREFVLSLVAEENQFIYDVNLEEHSVFVLKGHEVQNKKLTLKQFIENGKVSFKDFVDKDSILEFVSFKHLKEVYDKKELVSMDIQKQTDEFKQFIHGWYRITLATSSSLVNRVLVFVKGIDEEEVLSPILQQYIKKNFETICYVDGSTNTFSQFAANGQDKKLLFDVNLSFDKACEKFIDENVIDKQKDQLRVLLDINHILARLKKEGHYALDVSLYDKENVFSHKIIYFYVYDLSKDILLMMVSDNTEQYLEKEKEQKMIADLKDKATLDSLTGLYNRYYCQVTVMDYLNQEGQDKLSAFLLIDLDNFKLVNDNLGHRVGDQVLIEVGRVLKNHFRETDIVSRFGGDEFVVLMKDIKNADVLDILMKRLLDALNLEFGDGERVINVRASIGIALTPKDGVDLDILYEKADKALYQVKNQGKNNYAIYQAEDNNS</sequence>
<dbReference type="SUPFAM" id="SSF55073">
    <property type="entry name" value="Nucleotide cyclase"/>
    <property type="match status" value="2"/>
</dbReference>
<reference evidence="5" key="1">
    <citation type="submission" date="2017-04" db="EMBL/GenBank/DDBJ databases">
        <title>Function of individual gut microbiota members based on whole genome sequencing of pure cultures obtained from chicken caecum.</title>
        <authorList>
            <person name="Medvecky M."/>
            <person name="Cejkova D."/>
            <person name="Polansky O."/>
            <person name="Karasova D."/>
            <person name="Kubasova T."/>
            <person name="Cizek A."/>
            <person name="Rychlik I."/>
        </authorList>
    </citation>
    <scope>NUCLEOTIDE SEQUENCE [LARGE SCALE GENOMIC DNA]</scope>
    <source>
        <strain evidence="5">An178</strain>
    </source>
</reference>
<dbReference type="Gene3D" id="3.30.70.270">
    <property type="match status" value="2"/>
</dbReference>
<dbReference type="Pfam" id="PF00563">
    <property type="entry name" value="EAL"/>
    <property type="match status" value="1"/>
</dbReference>
<feature type="domain" description="GGDEF" evidence="3">
    <location>
        <begin position="1335"/>
        <end position="1468"/>
    </location>
</feature>
<evidence type="ECO:0000259" key="2">
    <source>
        <dbReference type="PROSITE" id="PS50883"/>
    </source>
</evidence>
<feature type="transmembrane region" description="Helical" evidence="1">
    <location>
        <begin position="20"/>
        <end position="41"/>
    </location>
</feature>
<evidence type="ECO:0000259" key="3">
    <source>
        <dbReference type="PROSITE" id="PS50887"/>
    </source>
</evidence>
<keyword evidence="1" id="KW-0812">Transmembrane</keyword>
<dbReference type="Gene3D" id="3.20.20.450">
    <property type="entry name" value="EAL domain"/>
    <property type="match status" value="1"/>
</dbReference>
<accession>A0A1Y4M3S9</accession>
<dbReference type="PANTHER" id="PTHR33121:SF70">
    <property type="entry name" value="SIGNALING PROTEIN YKOW"/>
    <property type="match status" value="1"/>
</dbReference>
<protein>
    <recommendedName>
        <fullName evidence="6">Diguanylate cyclase</fullName>
    </recommendedName>
</protein>
<evidence type="ECO:0000313" key="5">
    <source>
        <dbReference type="Proteomes" id="UP000195447"/>
    </source>
</evidence>
<dbReference type="PROSITE" id="PS50883">
    <property type="entry name" value="EAL"/>
    <property type="match status" value="1"/>
</dbReference>
<feature type="domain" description="EAL" evidence="2">
    <location>
        <begin position="500"/>
        <end position="756"/>
    </location>
</feature>
<dbReference type="NCBIfam" id="TIGR00254">
    <property type="entry name" value="GGDEF"/>
    <property type="match status" value="2"/>
</dbReference>
<proteinExistence type="predicted"/>
<feature type="domain" description="GGDEF" evidence="3">
    <location>
        <begin position="361"/>
        <end position="491"/>
    </location>
</feature>
<dbReference type="SMART" id="SM00267">
    <property type="entry name" value="GGDEF"/>
    <property type="match status" value="2"/>
</dbReference>
<dbReference type="SMART" id="SM00052">
    <property type="entry name" value="EAL"/>
    <property type="match status" value="1"/>
</dbReference>
<evidence type="ECO:0008006" key="6">
    <source>
        <dbReference type="Google" id="ProtNLM"/>
    </source>
</evidence>
<dbReference type="InterPro" id="IPR043128">
    <property type="entry name" value="Rev_trsase/Diguanyl_cyclase"/>
</dbReference>
<evidence type="ECO:0000313" key="4">
    <source>
        <dbReference type="EMBL" id="OUP62011.1"/>
    </source>
</evidence>
<name>A0A1Y4M3S9_9FIRM</name>
<dbReference type="InterPro" id="IPR000160">
    <property type="entry name" value="GGDEF_dom"/>
</dbReference>
<keyword evidence="5" id="KW-1185">Reference proteome</keyword>
<organism evidence="4 5">
    <name type="scientific">Faecalitalea cylindroides</name>
    <dbReference type="NCBI Taxonomy" id="39483"/>
    <lineage>
        <taxon>Bacteria</taxon>
        <taxon>Bacillati</taxon>
        <taxon>Bacillota</taxon>
        <taxon>Erysipelotrichia</taxon>
        <taxon>Erysipelotrichales</taxon>
        <taxon>Erysipelotrichaceae</taxon>
        <taxon>Faecalitalea</taxon>
    </lineage>
</organism>
<gene>
    <name evidence="4" type="ORF">B5F14_01090</name>
</gene>
<dbReference type="InterPro" id="IPR029787">
    <property type="entry name" value="Nucleotide_cyclase"/>
</dbReference>
<dbReference type="PANTHER" id="PTHR33121">
    <property type="entry name" value="CYCLIC DI-GMP PHOSPHODIESTERASE PDEF"/>
    <property type="match status" value="1"/>
</dbReference>
<comment type="caution">
    <text evidence="4">The sequence shown here is derived from an EMBL/GenBank/DDBJ whole genome shotgun (WGS) entry which is preliminary data.</text>
</comment>
<dbReference type="SUPFAM" id="SSF141868">
    <property type="entry name" value="EAL domain-like"/>
    <property type="match status" value="1"/>
</dbReference>
<dbReference type="EMBL" id="NFKM01000001">
    <property type="protein sequence ID" value="OUP62011.1"/>
    <property type="molecule type" value="Genomic_DNA"/>
</dbReference>
<dbReference type="PROSITE" id="PS50887">
    <property type="entry name" value="GGDEF"/>
    <property type="match status" value="2"/>
</dbReference>
<dbReference type="InterPro" id="IPR050706">
    <property type="entry name" value="Cyclic-di-GMP_PDE-like"/>
</dbReference>
<dbReference type="InterPro" id="IPR001633">
    <property type="entry name" value="EAL_dom"/>
</dbReference>
<dbReference type="CDD" id="cd01948">
    <property type="entry name" value="EAL"/>
    <property type="match status" value="1"/>
</dbReference>
<dbReference type="Gene3D" id="3.30.450.20">
    <property type="entry name" value="PAS domain"/>
    <property type="match status" value="1"/>
</dbReference>
<keyword evidence="1" id="KW-0472">Membrane</keyword>
<keyword evidence="1" id="KW-1133">Transmembrane helix</keyword>